<name>A0A914VDR8_9BILA</name>
<accession>A0A914VDR8</accession>
<dbReference type="Proteomes" id="UP000887566">
    <property type="component" value="Unplaced"/>
</dbReference>
<dbReference type="WBParaSite" id="PSAMB.scaffold1754size28087.g14730.t1">
    <property type="protein sequence ID" value="PSAMB.scaffold1754size28087.g14730.t1"/>
    <property type="gene ID" value="PSAMB.scaffold1754size28087.g14730"/>
</dbReference>
<evidence type="ECO:0000313" key="2">
    <source>
        <dbReference type="WBParaSite" id="PSAMB.scaffold1754size28087.g14730.t1"/>
    </source>
</evidence>
<organism evidence="1 2">
    <name type="scientific">Plectus sambesii</name>
    <dbReference type="NCBI Taxonomy" id="2011161"/>
    <lineage>
        <taxon>Eukaryota</taxon>
        <taxon>Metazoa</taxon>
        <taxon>Ecdysozoa</taxon>
        <taxon>Nematoda</taxon>
        <taxon>Chromadorea</taxon>
        <taxon>Plectida</taxon>
        <taxon>Plectina</taxon>
        <taxon>Plectoidea</taxon>
        <taxon>Plectidae</taxon>
        <taxon>Plectus</taxon>
    </lineage>
</organism>
<protein>
    <submittedName>
        <fullName evidence="2">Uncharacterized protein</fullName>
    </submittedName>
</protein>
<dbReference type="AlphaFoldDB" id="A0A914VDR8"/>
<evidence type="ECO:0000313" key="1">
    <source>
        <dbReference type="Proteomes" id="UP000887566"/>
    </source>
</evidence>
<sequence length="90" mass="9307">MNAASSSTAAAAAATTDTTCANLDNNRVGHADAQSHQVLPLSVADVAVDEAPPPPPRSERSVSLVVERLQLEEVKVSIKMAILECTPTVA</sequence>
<reference evidence="2" key="1">
    <citation type="submission" date="2022-11" db="UniProtKB">
        <authorList>
            <consortium name="WormBaseParasite"/>
        </authorList>
    </citation>
    <scope>IDENTIFICATION</scope>
</reference>
<keyword evidence="1" id="KW-1185">Reference proteome</keyword>
<proteinExistence type="predicted"/>